<evidence type="ECO:0000313" key="4">
    <source>
        <dbReference type="EMBL" id="TQD84075.1"/>
    </source>
</evidence>
<comment type="caution">
    <text evidence="4">The sequence shown here is derived from an EMBL/GenBank/DDBJ whole genome shotgun (WGS) entry which is preliminary data.</text>
</comment>
<dbReference type="Proteomes" id="UP000315295">
    <property type="component" value="Unassembled WGS sequence"/>
</dbReference>
<evidence type="ECO:0008006" key="6">
    <source>
        <dbReference type="Google" id="ProtNLM"/>
    </source>
</evidence>
<evidence type="ECO:0000256" key="2">
    <source>
        <dbReference type="ARBA" id="ARBA00022737"/>
    </source>
</evidence>
<feature type="repeat" description="PPR" evidence="3">
    <location>
        <begin position="37"/>
        <end position="71"/>
    </location>
</feature>
<protein>
    <recommendedName>
        <fullName evidence="6">Pentatricopeptide repeat-containing protein</fullName>
    </recommendedName>
</protein>
<dbReference type="Pfam" id="PF01535">
    <property type="entry name" value="PPR"/>
    <property type="match status" value="2"/>
</dbReference>
<keyword evidence="5" id="KW-1185">Reference proteome</keyword>
<evidence type="ECO:0000256" key="1">
    <source>
        <dbReference type="ARBA" id="ARBA00007626"/>
    </source>
</evidence>
<keyword evidence="2" id="KW-0677">Repeat</keyword>
<comment type="similarity">
    <text evidence="1">Belongs to the PPR family. P subfamily.</text>
</comment>
<proteinExistence type="inferred from homology"/>
<dbReference type="InterPro" id="IPR011990">
    <property type="entry name" value="TPR-like_helical_dom_sf"/>
</dbReference>
<evidence type="ECO:0000313" key="5">
    <source>
        <dbReference type="Proteomes" id="UP000315295"/>
    </source>
</evidence>
<dbReference type="InterPro" id="IPR050872">
    <property type="entry name" value="PPR_P_subfamily"/>
</dbReference>
<reference evidence="4 5" key="1">
    <citation type="journal article" date="2019" name="G3 (Bethesda)">
        <title>Sequencing of a Wild Apple (Malus baccata) Genome Unravels the Differences Between Cultivated and Wild Apple Species Regarding Disease Resistance and Cold Tolerance.</title>
        <authorList>
            <person name="Chen X."/>
        </authorList>
    </citation>
    <scope>NUCLEOTIDE SEQUENCE [LARGE SCALE GENOMIC DNA]</scope>
    <source>
        <strain evidence="5">cv. Shandingzi</strain>
        <tissue evidence="4">Leaves</tissue>
    </source>
</reference>
<dbReference type="PANTHER" id="PTHR46128:SF73">
    <property type="entry name" value="CRIB DOMAIN-CONTAINING PROTEIN"/>
    <property type="match status" value="1"/>
</dbReference>
<evidence type="ECO:0000256" key="3">
    <source>
        <dbReference type="PROSITE-ProRule" id="PRU00708"/>
    </source>
</evidence>
<dbReference type="Gene3D" id="1.25.40.10">
    <property type="entry name" value="Tetratricopeptide repeat domain"/>
    <property type="match status" value="1"/>
</dbReference>
<dbReference type="InterPro" id="IPR002885">
    <property type="entry name" value="PPR_rpt"/>
</dbReference>
<dbReference type="PROSITE" id="PS51375">
    <property type="entry name" value="PPR"/>
    <property type="match status" value="1"/>
</dbReference>
<sequence>MPIATMLIASYFKKNRSREAFKMFNWLVRPGSQCVLDERVCEILVNGFCRKGMVCEGLKVLRAMLGVNIVPGGDGRKWVYRGLLREARIKEAVELNEALGCGRVGANGDESEGVKKKGAAKIKNVRRYDADHSVLKVTDTGWASRGG</sequence>
<dbReference type="EMBL" id="VIEB01000654">
    <property type="protein sequence ID" value="TQD84075.1"/>
    <property type="molecule type" value="Genomic_DNA"/>
</dbReference>
<dbReference type="NCBIfam" id="TIGR00756">
    <property type="entry name" value="PPR"/>
    <property type="match status" value="1"/>
</dbReference>
<accession>A0A540LC68</accession>
<dbReference type="PANTHER" id="PTHR46128">
    <property type="entry name" value="MITOCHONDRIAL GROUP I INTRON SPLICING FACTOR CCM1"/>
    <property type="match status" value="1"/>
</dbReference>
<name>A0A540LC68_MALBA</name>
<dbReference type="AlphaFoldDB" id="A0A540LC68"/>
<organism evidence="4 5">
    <name type="scientific">Malus baccata</name>
    <name type="common">Siberian crab apple</name>
    <name type="synonym">Pyrus baccata</name>
    <dbReference type="NCBI Taxonomy" id="106549"/>
    <lineage>
        <taxon>Eukaryota</taxon>
        <taxon>Viridiplantae</taxon>
        <taxon>Streptophyta</taxon>
        <taxon>Embryophyta</taxon>
        <taxon>Tracheophyta</taxon>
        <taxon>Spermatophyta</taxon>
        <taxon>Magnoliopsida</taxon>
        <taxon>eudicotyledons</taxon>
        <taxon>Gunneridae</taxon>
        <taxon>Pentapetalae</taxon>
        <taxon>rosids</taxon>
        <taxon>fabids</taxon>
        <taxon>Rosales</taxon>
        <taxon>Rosaceae</taxon>
        <taxon>Amygdaloideae</taxon>
        <taxon>Maleae</taxon>
        <taxon>Malus</taxon>
    </lineage>
</organism>
<gene>
    <name evidence="4" type="ORF">C1H46_030397</name>
</gene>